<dbReference type="InterPro" id="IPR036388">
    <property type="entry name" value="WH-like_DNA-bd_sf"/>
</dbReference>
<feature type="domain" description="RFX-type winged-helix" evidence="2">
    <location>
        <begin position="306"/>
        <end position="387"/>
    </location>
</feature>
<evidence type="ECO:0000259" key="2">
    <source>
        <dbReference type="PROSITE" id="PS51526"/>
    </source>
</evidence>
<dbReference type="InterPro" id="IPR036390">
    <property type="entry name" value="WH_DNA-bd_sf"/>
</dbReference>
<dbReference type="GeneID" id="62196243"/>
<dbReference type="Gene3D" id="1.10.10.10">
    <property type="entry name" value="Winged helix-like DNA-binding domain superfamily/Winged helix DNA-binding domain"/>
    <property type="match status" value="1"/>
</dbReference>
<accession>A0A875RVF2</accession>
<evidence type="ECO:0000256" key="1">
    <source>
        <dbReference type="ARBA" id="ARBA00023125"/>
    </source>
</evidence>
<dbReference type="EMBL" id="CP064814">
    <property type="protein sequence ID" value="QPG75487.1"/>
    <property type="molecule type" value="Genomic_DNA"/>
</dbReference>
<dbReference type="Pfam" id="PF02257">
    <property type="entry name" value="RFX_DNA_binding"/>
    <property type="match status" value="1"/>
</dbReference>
<organism evidence="3 4">
    <name type="scientific">Eeniella nana</name>
    <name type="common">Yeast</name>
    <name type="synonym">Brettanomyces nanus</name>
    <dbReference type="NCBI Taxonomy" id="13502"/>
    <lineage>
        <taxon>Eukaryota</taxon>
        <taxon>Fungi</taxon>
        <taxon>Dikarya</taxon>
        <taxon>Ascomycota</taxon>
        <taxon>Saccharomycotina</taxon>
        <taxon>Pichiomycetes</taxon>
        <taxon>Pichiales</taxon>
        <taxon>Pichiaceae</taxon>
        <taxon>Brettanomyces</taxon>
    </lineage>
</organism>
<gene>
    <name evidence="3" type="ORF">FOA43_002842</name>
</gene>
<evidence type="ECO:0000313" key="3">
    <source>
        <dbReference type="EMBL" id="QPG75487.1"/>
    </source>
</evidence>
<dbReference type="InterPro" id="IPR057321">
    <property type="entry name" value="RFX1-4/6/8-like_BCD"/>
</dbReference>
<sequence length="756" mass="84502">MPSPEDIQAFVMASGSTNASNRAIVTQSAITTSPSVQGVFSSQFLQPAFGSCVKAERLVSLDKVASNRVQIQGQRQRPQSSMTQQHQVQSQFASFQQRLCTQSNYQDSSVLHNSDNQSPPSNLHEITDYVLPQSAAANADNLCSLSFTSNIDSDASLNGGSLLDDNKADNTTSQSFYSEFPDRRGLYPYSPLASTSSLQSPHTHSLSLDSTVVSSSVSSIQSPVSDDYRRKRPRKINSSASIIDPTERQLVDTARRESGKDLNELSASITLTEQLISSKIKERASPLFGKAPTGKEIKLLESQKKHQRQVFAMVVLLRSVLPKEAAICPRNRIYNKYVNICRQYGLIPICNASFGKLVKLSFPNIKTRRLGIRGSSRYHYCGLKLIDDSESLDYVTPPSARSTPSDYHSTPLGIYQTPGSSKFSEDSGANGSFSVCFEEHLFRYFNDKVPQFQPSVDKYLMLCGDLEDKAFQEFAQVYTSFTLRVFQNLRYMKVKTLFDELANFNLQDGTLSPEALNCLQIKQEHVSYFVSRCDSDLYSCCIKLLSKTVFQNVPEAVRAQISNLDTRLLSALDKMSAPEYIKKAKREPLKRFVTLVSQLCKVISSAANLADAMIQPETRNTLLQDYSMLDIETIVNEDLVLPEEFKNRAIFLLENDCMEMFQKLSALSNGEDKPIGSIIIQTISSYLLRFPSNFRTMSPTDFLLCISSLVGSLLRQLTHQGTLTNFDVWWKANCWVSEFFNLIGGLGAFLKKNSMK</sequence>
<dbReference type="AlphaFoldDB" id="A0A875RVF2"/>
<name>A0A875RVF2_EENNA</name>
<dbReference type="GO" id="GO:0000978">
    <property type="term" value="F:RNA polymerase II cis-regulatory region sequence-specific DNA binding"/>
    <property type="evidence" value="ECO:0007669"/>
    <property type="project" value="TreeGrafter"/>
</dbReference>
<keyword evidence="4" id="KW-1185">Reference proteome</keyword>
<dbReference type="SUPFAM" id="SSF46785">
    <property type="entry name" value="Winged helix' DNA-binding domain"/>
    <property type="match status" value="1"/>
</dbReference>
<dbReference type="InterPro" id="IPR003150">
    <property type="entry name" value="DNA-bd_RFX"/>
</dbReference>
<dbReference type="OrthoDB" id="10056949at2759"/>
<dbReference type="GO" id="GO:0000981">
    <property type="term" value="F:DNA-binding transcription factor activity, RNA polymerase II-specific"/>
    <property type="evidence" value="ECO:0007669"/>
    <property type="project" value="TreeGrafter"/>
</dbReference>
<dbReference type="PANTHER" id="PTHR12619">
    <property type="entry name" value="RFX TRANSCRIPTION FACTOR FAMILY"/>
    <property type="match status" value="1"/>
</dbReference>
<evidence type="ECO:0000313" key="4">
    <source>
        <dbReference type="Proteomes" id="UP000662931"/>
    </source>
</evidence>
<reference evidence="3" key="1">
    <citation type="submission" date="2020-10" db="EMBL/GenBank/DDBJ databases">
        <authorList>
            <person name="Roach M.J.R."/>
        </authorList>
    </citation>
    <scope>NUCLEOTIDE SEQUENCE</scope>
    <source>
        <strain evidence="3">CBS 1945</strain>
    </source>
</reference>
<proteinExistence type="predicted"/>
<keyword evidence="1" id="KW-0238">DNA-binding</keyword>
<dbReference type="InterPro" id="IPR039779">
    <property type="entry name" value="RFX-like"/>
</dbReference>
<protein>
    <recommendedName>
        <fullName evidence="2">RFX-type winged-helix domain-containing protein</fullName>
    </recommendedName>
</protein>
<dbReference type="RefSeq" id="XP_038779052.1">
    <property type="nucleotide sequence ID" value="XM_038923124.1"/>
</dbReference>
<dbReference type="PROSITE" id="PS51526">
    <property type="entry name" value="RFX_DBD"/>
    <property type="match status" value="1"/>
</dbReference>
<dbReference type="Proteomes" id="UP000662931">
    <property type="component" value="Chromosome 3"/>
</dbReference>
<dbReference type="KEGG" id="bnn:FOA43_002842"/>
<dbReference type="Pfam" id="PF25340">
    <property type="entry name" value="BCD_RFX"/>
    <property type="match status" value="1"/>
</dbReference>
<dbReference type="PANTHER" id="PTHR12619:SF5">
    <property type="entry name" value="TRANSCRIPTION FACTOR RFX4"/>
    <property type="match status" value="1"/>
</dbReference>